<sequence>MAGNMVKEMTTNFGKLDKFEGHDFRRWHKKMQFLLTTLKVVYVLTTPMPELLEDATVDTNRCMNPINSVYMSSSTVINFSLWHARLGHVHYKRMLEISKDDLIPAIDENPGKCTTCDASRFCYVYLLHTKDEALDKFRIYKTEVKLQQNDLVKTLRTDRGGEYYDLVFFQSVGIIHESTALYTSHQNGVAERKNRALKEMVNSMLSYSGLSEGAVVRLPDAKHKILGKKGIDCIFVGYAAYSKAYSYTYLRDQEIKLDYNTLTVIVLRRILEPIMKLCNLEILLFGKKQLTMRLKGIDYFDTYAPVARITTIRLFLSLVVIHNLVIHQMDVKIAFLNGDLEEEVYMKQPEGFVIPDCSPVSTPMDQVEKVKLNTGKHVDQLEYLRSIGCLMYAMTRTRLDIAYAVGRLSRECAISCASKKLTCITGSTIEYEFVVLVAAGKEAEWLRNLIHEILIWPKPIAPISIRCDSALTMDGHIVRYIMGSLDT</sequence>
<dbReference type="InterPro" id="IPR039537">
    <property type="entry name" value="Retrotran_Ty1/copia-like"/>
</dbReference>
<proteinExistence type="predicted"/>
<dbReference type="PANTHER" id="PTHR42648:SF30">
    <property type="entry name" value="RIBONUCLEASE H-LIKE DOMAIN, GAG-PRE-INTEGRASE DOMAIN PROTEIN-RELATED"/>
    <property type="match status" value="1"/>
</dbReference>
<gene>
    <name evidence="5" type="ORF">Tci_065839</name>
</gene>
<dbReference type="GO" id="GO:0003676">
    <property type="term" value="F:nucleic acid binding"/>
    <property type="evidence" value="ECO:0007669"/>
    <property type="project" value="InterPro"/>
</dbReference>
<feature type="domain" description="GAG-pre-integrase" evidence="4">
    <location>
        <begin position="64"/>
        <end position="117"/>
    </location>
</feature>
<reference evidence="5" key="1">
    <citation type="journal article" date="2019" name="Sci. Rep.">
        <title>Draft genome of Tanacetum cinerariifolium, the natural source of mosquito coil.</title>
        <authorList>
            <person name="Yamashiro T."/>
            <person name="Shiraishi A."/>
            <person name="Satake H."/>
            <person name="Nakayama K."/>
        </authorList>
    </citation>
    <scope>NUCLEOTIDE SEQUENCE</scope>
</reference>
<dbReference type="InterPro" id="IPR025724">
    <property type="entry name" value="GAG-pre-integrase_dom"/>
</dbReference>
<protein>
    <submittedName>
        <fullName evidence="5">Zinc finger, CCHC-type</fullName>
    </submittedName>
</protein>
<evidence type="ECO:0000259" key="3">
    <source>
        <dbReference type="Pfam" id="PF07727"/>
    </source>
</evidence>
<evidence type="ECO:0000313" key="5">
    <source>
        <dbReference type="EMBL" id="GEU93861.1"/>
    </source>
</evidence>
<dbReference type="GO" id="GO:0016787">
    <property type="term" value="F:hydrolase activity"/>
    <property type="evidence" value="ECO:0007669"/>
    <property type="project" value="UniProtKB-KW"/>
</dbReference>
<dbReference type="Pfam" id="PF07727">
    <property type="entry name" value="RVT_2"/>
    <property type="match status" value="1"/>
</dbReference>
<evidence type="ECO:0000259" key="4">
    <source>
        <dbReference type="Pfam" id="PF13976"/>
    </source>
</evidence>
<dbReference type="InterPro" id="IPR012337">
    <property type="entry name" value="RNaseH-like_sf"/>
</dbReference>
<feature type="domain" description="Reverse transcriptase Ty1/copia-type" evidence="3">
    <location>
        <begin position="294"/>
        <end position="355"/>
    </location>
</feature>
<name>A0A6L2P5Z9_TANCI</name>
<dbReference type="InterPro" id="IPR013103">
    <property type="entry name" value="RVT_2"/>
</dbReference>
<dbReference type="PANTHER" id="PTHR42648">
    <property type="entry name" value="TRANSPOSASE, PUTATIVE-RELATED"/>
    <property type="match status" value="1"/>
</dbReference>
<keyword evidence="1" id="KW-0479">Metal-binding</keyword>
<dbReference type="EMBL" id="BKCJ010010942">
    <property type="protein sequence ID" value="GEU93861.1"/>
    <property type="molecule type" value="Genomic_DNA"/>
</dbReference>
<organism evidence="5">
    <name type="scientific">Tanacetum cinerariifolium</name>
    <name type="common">Dalmatian daisy</name>
    <name type="synonym">Chrysanthemum cinerariifolium</name>
    <dbReference type="NCBI Taxonomy" id="118510"/>
    <lineage>
        <taxon>Eukaryota</taxon>
        <taxon>Viridiplantae</taxon>
        <taxon>Streptophyta</taxon>
        <taxon>Embryophyta</taxon>
        <taxon>Tracheophyta</taxon>
        <taxon>Spermatophyta</taxon>
        <taxon>Magnoliopsida</taxon>
        <taxon>eudicotyledons</taxon>
        <taxon>Gunneridae</taxon>
        <taxon>Pentapetalae</taxon>
        <taxon>asterids</taxon>
        <taxon>campanulids</taxon>
        <taxon>Asterales</taxon>
        <taxon>Asteraceae</taxon>
        <taxon>Asteroideae</taxon>
        <taxon>Anthemideae</taxon>
        <taxon>Anthemidinae</taxon>
        <taxon>Tanacetum</taxon>
    </lineage>
</organism>
<evidence type="ECO:0000256" key="2">
    <source>
        <dbReference type="ARBA" id="ARBA00022801"/>
    </source>
</evidence>
<dbReference type="Pfam" id="PF13976">
    <property type="entry name" value="gag_pre-integrs"/>
    <property type="match status" value="1"/>
</dbReference>
<dbReference type="SUPFAM" id="SSF53098">
    <property type="entry name" value="Ribonuclease H-like"/>
    <property type="match status" value="1"/>
</dbReference>
<dbReference type="AlphaFoldDB" id="A0A6L2P5Z9"/>
<dbReference type="InterPro" id="IPR036397">
    <property type="entry name" value="RNaseH_sf"/>
</dbReference>
<keyword evidence="2" id="KW-0378">Hydrolase</keyword>
<accession>A0A6L2P5Z9</accession>
<evidence type="ECO:0000256" key="1">
    <source>
        <dbReference type="ARBA" id="ARBA00022723"/>
    </source>
</evidence>
<comment type="caution">
    <text evidence="5">The sequence shown here is derived from an EMBL/GenBank/DDBJ whole genome shotgun (WGS) entry which is preliminary data.</text>
</comment>
<dbReference type="Gene3D" id="3.30.420.10">
    <property type="entry name" value="Ribonuclease H-like superfamily/Ribonuclease H"/>
    <property type="match status" value="1"/>
</dbReference>
<dbReference type="GO" id="GO:0046872">
    <property type="term" value="F:metal ion binding"/>
    <property type="evidence" value="ECO:0007669"/>
    <property type="project" value="UniProtKB-KW"/>
</dbReference>